<dbReference type="Gene3D" id="3.30.750.70">
    <property type="entry name" value="4-hydroxybutyrate coenzyme like domains"/>
    <property type="match status" value="1"/>
</dbReference>
<dbReference type="GO" id="GO:0006083">
    <property type="term" value="P:acetate metabolic process"/>
    <property type="evidence" value="ECO:0007669"/>
    <property type="project" value="InterPro"/>
</dbReference>
<dbReference type="EMBL" id="PHIG01000047">
    <property type="protein sequence ID" value="PJK28299.1"/>
    <property type="molecule type" value="Genomic_DNA"/>
</dbReference>
<gene>
    <name evidence="2" type="ORF">CVT23_18170</name>
</gene>
<dbReference type="InterPro" id="IPR046433">
    <property type="entry name" value="ActCoA_hydro"/>
</dbReference>
<feature type="domain" description="Acetyl-CoA hydrolase/transferase C-terminal" evidence="1">
    <location>
        <begin position="355"/>
        <end position="502"/>
    </location>
</feature>
<evidence type="ECO:0000259" key="1">
    <source>
        <dbReference type="Pfam" id="PF13336"/>
    </source>
</evidence>
<dbReference type="Gene3D" id="3.40.1080.20">
    <property type="entry name" value="Acetyl-CoA hydrolase/transferase C-terminal domain"/>
    <property type="match status" value="1"/>
</dbReference>
<keyword evidence="2" id="KW-0378">Hydrolase</keyword>
<keyword evidence="3" id="KW-1185">Reference proteome</keyword>
<dbReference type="GO" id="GO:0008775">
    <property type="term" value="F:acetate CoA-transferase activity"/>
    <property type="evidence" value="ECO:0007669"/>
    <property type="project" value="InterPro"/>
</dbReference>
<dbReference type="OrthoDB" id="9801795at2"/>
<proteinExistence type="predicted"/>
<protein>
    <submittedName>
        <fullName evidence="2">Acetyl-CoA hydrolase</fullName>
    </submittedName>
</protein>
<dbReference type="Gene3D" id="3.40.1080.10">
    <property type="entry name" value="Glutaconate Coenzyme A-transferase"/>
    <property type="match status" value="1"/>
</dbReference>
<reference evidence="2 3" key="1">
    <citation type="submission" date="2017-11" db="EMBL/GenBank/DDBJ databases">
        <title>Draft genome sequence of Rhizobiales bacterium SY3-13.</title>
        <authorList>
            <person name="Sun C."/>
        </authorList>
    </citation>
    <scope>NUCLEOTIDE SEQUENCE [LARGE SCALE GENOMIC DNA]</scope>
    <source>
        <strain evidence="2 3">SY3-13</strain>
    </source>
</reference>
<dbReference type="Pfam" id="PF13336">
    <property type="entry name" value="AcetylCoA_hyd_C"/>
    <property type="match status" value="1"/>
</dbReference>
<sequence>MADRPQGWSDAEALAESVIRETGGRVVLALPLGIGKPNTLVNAIYRRARADRSVSLTIFTALTLNPPEGRSVLERRFIEPVAERLFADHAPLDYAADMRRGDTPDNIEVREFFLAAGQWLGVPAAQQNHVSANYTDVLRYILDSDVNVVGQLVAGKQEIDERKFSLGSNPDITLPLLQARRDGRAAFRFVAEVNGEMPWMGRDAEIDAAEFDDVLRDGEGFALFGIPKGPVSLADHAAGIHAARLVPDGGTLQIGIGSIGDAVANALILRHRDNARFREIVARLGPADDREDLYHDGPFEEGIYAASEMLVEGLLRLIRAGVIRREVDGCLVHSAFFVGSRAYQAELRDLSRSERDLIGMTDVGFVNGAATDLERKRRERPGARFINKAMMATLTGAAVSDGLENGQVVSGVGGQFDFVQQAFALPDARSVLMLDATRQTSKGAESNILWSYGHQTVPRQMRDIVVTEYGVADMRGRTDARVIGEMLSVADARFQDDLVRQAKAASKLPSDFRLPVAWRRNTPATLAEALGPAAEAGLLPTYPFGTEYTEAEQALLPALAELKRSSGSPARLARLVWRGLRRGRPDSDAEAALARMGLSNPAGLKERLWRHAIHGALDRPEPSAPGPG</sequence>
<dbReference type="PANTHER" id="PTHR21432">
    <property type="entry name" value="ACETYL-COA HYDROLASE-RELATED"/>
    <property type="match status" value="1"/>
</dbReference>
<dbReference type="RefSeq" id="WP_109794746.1">
    <property type="nucleotide sequence ID" value="NZ_PHIG01000047.1"/>
</dbReference>
<dbReference type="PANTHER" id="PTHR21432:SF20">
    <property type="entry name" value="ACETYL-COA HYDROLASE"/>
    <property type="match status" value="1"/>
</dbReference>
<accession>A0A2M9FXY7</accession>
<name>A0A2M9FXY7_9PROT</name>
<dbReference type="GO" id="GO:0016787">
    <property type="term" value="F:hydrolase activity"/>
    <property type="evidence" value="ECO:0007669"/>
    <property type="project" value="UniProtKB-KW"/>
</dbReference>
<dbReference type="InterPro" id="IPR037171">
    <property type="entry name" value="NagB/RpiA_transferase-like"/>
</dbReference>
<evidence type="ECO:0000313" key="3">
    <source>
        <dbReference type="Proteomes" id="UP000229498"/>
    </source>
</evidence>
<comment type="caution">
    <text evidence="2">The sequence shown here is derived from an EMBL/GenBank/DDBJ whole genome shotgun (WGS) entry which is preliminary data.</text>
</comment>
<dbReference type="InterPro" id="IPR038460">
    <property type="entry name" value="AcetylCoA_hyd_C_sf"/>
</dbReference>
<dbReference type="SUPFAM" id="SSF100950">
    <property type="entry name" value="NagB/RpiA/CoA transferase-like"/>
    <property type="match status" value="1"/>
</dbReference>
<dbReference type="InterPro" id="IPR026888">
    <property type="entry name" value="AcetylCoA_hyd_C"/>
</dbReference>
<evidence type="ECO:0000313" key="2">
    <source>
        <dbReference type="EMBL" id="PJK28299.1"/>
    </source>
</evidence>
<organism evidence="2 3">
    <name type="scientific">Minwuia thermotolerans</name>
    <dbReference type="NCBI Taxonomy" id="2056226"/>
    <lineage>
        <taxon>Bacteria</taxon>
        <taxon>Pseudomonadati</taxon>
        <taxon>Pseudomonadota</taxon>
        <taxon>Alphaproteobacteria</taxon>
        <taxon>Minwuiales</taxon>
        <taxon>Minwuiaceae</taxon>
        <taxon>Minwuia</taxon>
    </lineage>
</organism>
<dbReference type="AlphaFoldDB" id="A0A2M9FXY7"/>
<dbReference type="Proteomes" id="UP000229498">
    <property type="component" value="Unassembled WGS sequence"/>
</dbReference>